<evidence type="ECO:0000313" key="3">
    <source>
        <dbReference type="Proteomes" id="UP001368500"/>
    </source>
</evidence>
<name>A0ABU9BB06_9BURK</name>
<evidence type="ECO:0000256" key="1">
    <source>
        <dbReference type="SAM" id="MobiDB-lite"/>
    </source>
</evidence>
<dbReference type="RefSeq" id="WP_341373986.1">
    <property type="nucleotide sequence ID" value="NZ_JBBUTF010000007.1"/>
</dbReference>
<gene>
    <name evidence="2" type="ORF">AACH11_09565</name>
</gene>
<reference evidence="2 3" key="1">
    <citation type="submission" date="2024-04" db="EMBL/GenBank/DDBJ databases">
        <title>Novel species of the genus Ideonella isolated from streams.</title>
        <authorList>
            <person name="Lu H."/>
        </authorList>
    </citation>
    <scope>NUCLEOTIDE SEQUENCE [LARGE SCALE GENOMIC DNA]</scope>
    <source>
        <strain evidence="2 3">BYS139W</strain>
    </source>
</reference>
<proteinExistence type="predicted"/>
<dbReference type="Proteomes" id="UP001368500">
    <property type="component" value="Unassembled WGS sequence"/>
</dbReference>
<evidence type="ECO:0000313" key="2">
    <source>
        <dbReference type="EMBL" id="MEK8026205.1"/>
    </source>
</evidence>
<protein>
    <submittedName>
        <fullName evidence="2">Uncharacterized protein</fullName>
    </submittedName>
</protein>
<organism evidence="2 3">
    <name type="scientific">Pseudaquabacterium rugosum</name>
    <dbReference type="NCBI Taxonomy" id="2984194"/>
    <lineage>
        <taxon>Bacteria</taxon>
        <taxon>Pseudomonadati</taxon>
        <taxon>Pseudomonadota</taxon>
        <taxon>Betaproteobacteria</taxon>
        <taxon>Burkholderiales</taxon>
        <taxon>Sphaerotilaceae</taxon>
        <taxon>Pseudaquabacterium</taxon>
    </lineage>
</organism>
<sequence>MTHDTPASSTPPSPAGRAGGVTLPLRLKALAELATLLEKLEREPGSASADQYRHVVERTRAQLQTTERDEALERLLRVRPALAELYENLHYAQAGLCRAPLEPALHAELAASALLRRLRQRSGPPAQA</sequence>
<comment type="caution">
    <text evidence="2">The sequence shown here is derived from an EMBL/GenBank/DDBJ whole genome shotgun (WGS) entry which is preliminary data.</text>
</comment>
<accession>A0ABU9BB06</accession>
<feature type="region of interest" description="Disordered" evidence="1">
    <location>
        <begin position="1"/>
        <end position="21"/>
    </location>
</feature>
<keyword evidence="3" id="KW-1185">Reference proteome</keyword>
<dbReference type="EMBL" id="JBBUTF010000007">
    <property type="protein sequence ID" value="MEK8026205.1"/>
    <property type="molecule type" value="Genomic_DNA"/>
</dbReference>